<evidence type="ECO:0000313" key="3">
    <source>
        <dbReference type="Proteomes" id="UP000028492"/>
    </source>
</evidence>
<dbReference type="EMBL" id="CP008953">
    <property type="protein sequence ID" value="AIG74621.1"/>
    <property type="molecule type" value="Genomic_DNA"/>
</dbReference>
<reference evidence="2 3" key="1">
    <citation type="journal article" date="2014" name="J. Biotechnol.">
        <title>Complete genome sequence of the actinobacterium Amycolatopsis japonica MG417-CF17(T) (=DSM 44213T) producing (S,S)-N,N'-ethylenediaminedisuccinic acid.</title>
        <authorList>
            <person name="Stegmann E."/>
            <person name="Albersmeier A."/>
            <person name="Spohn M."/>
            <person name="Gert H."/>
            <person name="Weber T."/>
            <person name="Wohlleben W."/>
            <person name="Kalinowski J."/>
            <person name="Ruckert C."/>
        </authorList>
    </citation>
    <scope>NUCLEOTIDE SEQUENCE [LARGE SCALE GENOMIC DNA]</scope>
    <source>
        <strain evidence="3">MG417-CF17 (DSM 44213)</strain>
    </source>
</reference>
<gene>
    <name evidence="2" type="ORF">AJAP_08605</name>
</gene>
<dbReference type="HOGENOM" id="CLU_2257831_0_0_11"/>
<proteinExistence type="predicted"/>
<keyword evidence="3" id="KW-1185">Reference proteome</keyword>
<dbReference type="STRING" id="208439.AJAP_08605"/>
<protein>
    <submittedName>
        <fullName evidence="2">Uncharacterized protein</fullName>
    </submittedName>
</protein>
<evidence type="ECO:0000256" key="1">
    <source>
        <dbReference type="SAM" id="MobiDB-lite"/>
    </source>
</evidence>
<accession>A0A075UQK9</accession>
<dbReference type="KEGG" id="aja:AJAP_08605"/>
<dbReference type="AlphaFoldDB" id="A0A075UQK9"/>
<dbReference type="RefSeq" id="WP_038509473.1">
    <property type="nucleotide sequence ID" value="NZ_CP008953.1"/>
</dbReference>
<sequence length="104" mass="11175">MSVDGHFKWDFASGEAGGRTYRDGGDSIENASAERLQRARALATDGWYDESGQQYLQVNQRSHNQNLETADGHRAVSQGWGKAGVECQDALGRACNALGNAGMA</sequence>
<feature type="region of interest" description="Disordered" evidence="1">
    <location>
        <begin position="1"/>
        <end position="27"/>
    </location>
</feature>
<organism evidence="2 3">
    <name type="scientific">Amycolatopsis japonica</name>
    <dbReference type="NCBI Taxonomy" id="208439"/>
    <lineage>
        <taxon>Bacteria</taxon>
        <taxon>Bacillati</taxon>
        <taxon>Actinomycetota</taxon>
        <taxon>Actinomycetes</taxon>
        <taxon>Pseudonocardiales</taxon>
        <taxon>Pseudonocardiaceae</taxon>
        <taxon>Amycolatopsis</taxon>
        <taxon>Amycolatopsis japonica group</taxon>
    </lineage>
</organism>
<evidence type="ECO:0000313" key="2">
    <source>
        <dbReference type="EMBL" id="AIG74621.1"/>
    </source>
</evidence>
<dbReference type="Proteomes" id="UP000028492">
    <property type="component" value="Chromosome"/>
</dbReference>
<name>A0A075UQK9_9PSEU</name>